<keyword evidence="1" id="KW-0560">Oxidoreductase</keyword>
<reference evidence="3 4" key="1">
    <citation type="submission" date="2024-02" db="EMBL/GenBank/DDBJ databases">
        <title>De novo assembly and annotation of 12 fungi associated with fruit tree decline syndrome in Ontario, Canada.</title>
        <authorList>
            <person name="Sulman M."/>
            <person name="Ellouze W."/>
            <person name="Ilyukhin E."/>
        </authorList>
    </citation>
    <scope>NUCLEOTIDE SEQUENCE [LARGE SCALE GENOMIC DNA]</scope>
    <source>
        <strain evidence="3 4">M11/M66-122</strain>
    </source>
</reference>
<dbReference type="InterPro" id="IPR042098">
    <property type="entry name" value="TauD-like_sf"/>
</dbReference>
<name>A0AAN9YTW4_9PEZI</name>
<dbReference type="EMBL" id="JAKJXP020000025">
    <property type="protein sequence ID" value="KAK7753815.1"/>
    <property type="molecule type" value="Genomic_DNA"/>
</dbReference>
<dbReference type="Gene3D" id="3.60.130.10">
    <property type="entry name" value="Clavaminate synthase-like"/>
    <property type="match status" value="1"/>
</dbReference>
<dbReference type="InterPro" id="IPR003819">
    <property type="entry name" value="TauD/TfdA-like"/>
</dbReference>
<feature type="domain" description="TauD/TfdA-like" evidence="2">
    <location>
        <begin position="5"/>
        <end position="82"/>
    </location>
</feature>
<keyword evidence="4" id="KW-1185">Reference proteome</keyword>
<dbReference type="Proteomes" id="UP001320420">
    <property type="component" value="Unassembled WGS sequence"/>
</dbReference>
<dbReference type="AlphaFoldDB" id="A0AAN9YTW4"/>
<gene>
    <name evidence="3" type="ORF">SLS62_004181</name>
</gene>
<protein>
    <recommendedName>
        <fullName evidence="2">TauD/TfdA-like domain-containing protein</fullName>
    </recommendedName>
</protein>
<organism evidence="3 4">
    <name type="scientific">Diatrype stigma</name>
    <dbReference type="NCBI Taxonomy" id="117547"/>
    <lineage>
        <taxon>Eukaryota</taxon>
        <taxon>Fungi</taxon>
        <taxon>Dikarya</taxon>
        <taxon>Ascomycota</taxon>
        <taxon>Pezizomycotina</taxon>
        <taxon>Sordariomycetes</taxon>
        <taxon>Xylariomycetidae</taxon>
        <taxon>Xylariales</taxon>
        <taxon>Diatrypaceae</taxon>
        <taxon>Diatrype</taxon>
    </lineage>
</organism>
<dbReference type="SUPFAM" id="SSF51197">
    <property type="entry name" value="Clavaminate synthase-like"/>
    <property type="match status" value="1"/>
</dbReference>
<dbReference type="GO" id="GO:0016491">
    <property type="term" value="F:oxidoreductase activity"/>
    <property type="evidence" value="ECO:0007669"/>
    <property type="project" value="UniProtKB-KW"/>
</dbReference>
<accession>A0AAN9YTW4</accession>
<sequence>MLQYGRRYFVGFGALPRSSNIPPISEAQAEALDTLHFLGEKFCVSTDFQKGDIQYVNNLALFHARDGFRDEGDKQRHLLRLWLRDPENSWGTPEPLRARFAELYDGVTPEGQVLPLEPYIRSEDIGKLEHVKNSTDRDNYSQHM</sequence>
<proteinExistence type="predicted"/>
<evidence type="ECO:0000313" key="4">
    <source>
        <dbReference type="Proteomes" id="UP001320420"/>
    </source>
</evidence>
<evidence type="ECO:0000313" key="3">
    <source>
        <dbReference type="EMBL" id="KAK7753815.1"/>
    </source>
</evidence>
<evidence type="ECO:0000259" key="2">
    <source>
        <dbReference type="Pfam" id="PF02668"/>
    </source>
</evidence>
<dbReference type="Pfam" id="PF02668">
    <property type="entry name" value="TauD"/>
    <property type="match status" value="1"/>
</dbReference>
<comment type="caution">
    <text evidence="3">The sequence shown here is derived from an EMBL/GenBank/DDBJ whole genome shotgun (WGS) entry which is preliminary data.</text>
</comment>
<evidence type="ECO:0000256" key="1">
    <source>
        <dbReference type="ARBA" id="ARBA00023002"/>
    </source>
</evidence>